<organism evidence="2 3">
    <name type="scientific">Cellulomonas oligotrophica</name>
    <dbReference type="NCBI Taxonomy" id="931536"/>
    <lineage>
        <taxon>Bacteria</taxon>
        <taxon>Bacillati</taxon>
        <taxon>Actinomycetota</taxon>
        <taxon>Actinomycetes</taxon>
        <taxon>Micrococcales</taxon>
        <taxon>Cellulomonadaceae</taxon>
        <taxon>Cellulomonas</taxon>
    </lineage>
</organism>
<sequence length="261" mass="26467">MTSHLACLGLGVEDGRGLERVVQHGLAHARAWGSSDGTSVVSWQDDSGARLVLALREGTLVDVVPSFAGTPGVLLAGLVLAGPGTSDVHVADVVDEAGAVLTRCAVHVEQRALLDASPWSGPAALVALGFDVTVHADAGSFAGDPASLLGGAAERADGRAPVRFGPESFVPTGLFTDAPGAAPAPVALLHGTVVRASRRRVALTGQEFVAARVRTAPGEVDLCLPGDVGEVRPGNVVAGGVMLVARLADMAADGRGRHRRP</sequence>
<proteinExistence type="predicted"/>
<evidence type="ECO:0000313" key="2">
    <source>
        <dbReference type="EMBL" id="NYD85546.1"/>
    </source>
</evidence>
<dbReference type="RefSeq" id="WP_140457339.1">
    <property type="nucleotide sequence ID" value="NZ_BAABFI010000011.1"/>
</dbReference>
<dbReference type="EMBL" id="JACCBK010000001">
    <property type="protein sequence ID" value="NYD85546.1"/>
    <property type="molecule type" value="Genomic_DNA"/>
</dbReference>
<keyword evidence="4" id="KW-1185">Reference proteome</keyword>
<reference evidence="2 3" key="1">
    <citation type="submission" date="2020-07" db="EMBL/GenBank/DDBJ databases">
        <title>Sequencing the genomes of 1000 actinobacteria strains.</title>
        <authorList>
            <person name="Klenk H.-P."/>
        </authorList>
    </citation>
    <scope>NUCLEOTIDE SEQUENCE [LARGE SCALE GENOMIC DNA]</scope>
    <source>
        <strain evidence="2 3">DSM 24482</strain>
    </source>
</reference>
<reference evidence="1 4" key="2">
    <citation type="submission" date="2021-01" db="EMBL/GenBank/DDBJ databases">
        <title>Whole genome shotgun sequence of Cellulomonas oligotrophica NBRC 109435.</title>
        <authorList>
            <person name="Komaki H."/>
            <person name="Tamura T."/>
        </authorList>
    </citation>
    <scope>NUCLEOTIDE SEQUENCE [LARGE SCALE GENOMIC DNA]</scope>
    <source>
        <strain evidence="1 4">NBRC 109435</strain>
    </source>
</reference>
<gene>
    <name evidence="2" type="ORF">BKA21_001095</name>
    <name evidence="1" type="ORF">Col01nite_06040</name>
</gene>
<dbReference type="Proteomes" id="UP000618382">
    <property type="component" value="Unassembled WGS sequence"/>
</dbReference>
<dbReference type="EMBL" id="BONN01000001">
    <property type="protein sequence ID" value="GIG31445.1"/>
    <property type="molecule type" value="Genomic_DNA"/>
</dbReference>
<protein>
    <submittedName>
        <fullName evidence="2">Uncharacterized protein</fullName>
    </submittedName>
</protein>
<comment type="caution">
    <text evidence="2">The sequence shown here is derived from an EMBL/GenBank/DDBJ whole genome shotgun (WGS) entry which is preliminary data.</text>
</comment>
<dbReference type="Proteomes" id="UP000577956">
    <property type="component" value="Unassembled WGS sequence"/>
</dbReference>
<evidence type="ECO:0000313" key="1">
    <source>
        <dbReference type="EMBL" id="GIG31445.1"/>
    </source>
</evidence>
<evidence type="ECO:0000313" key="4">
    <source>
        <dbReference type="Proteomes" id="UP000618382"/>
    </source>
</evidence>
<dbReference type="AlphaFoldDB" id="A0A7Y9FGH2"/>
<evidence type="ECO:0000313" key="3">
    <source>
        <dbReference type="Proteomes" id="UP000577956"/>
    </source>
</evidence>
<accession>A0A7Y9FGH2</accession>
<name>A0A7Y9FGH2_9CELL</name>